<dbReference type="InterPro" id="IPR036457">
    <property type="entry name" value="PPM-type-like_dom_sf"/>
</dbReference>
<name>A0A922S6P5_SCHHA</name>
<accession>A0A922S6P5</accession>
<comment type="caution">
    <text evidence="2">The sequence shown here is derived from an EMBL/GenBank/DDBJ whole genome shotgun (WGS) entry which is preliminary data.</text>
</comment>
<feature type="region of interest" description="Disordered" evidence="1">
    <location>
        <begin position="144"/>
        <end position="170"/>
    </location>
</feature>
<dbReference type="AlphaFoldDB" id="A0A922S6P5"/>
<gene>
    <name evidence="2" type="primary">JMJD4</name>
    <name evidence="2" type="ORF">MS3_00001940</name>
</gene>
<evidence type="ECO:0000313" key="3">
    <source>
        <dbReference type="Proteomes" id="UP000471633"/>
    </source>
</evidence>
<reference evidence="2" key="2">
    <citation type="journal article" date="2019" name="Gigascience">
        <title>High-quality Schistosoma haematobium genome achieved by single-molecule and long-range sequencing.</title>
        <authorList>
            <person name="Stroehlein A.J."/>
            <person name="Korhonen P.K."/>
            <person name="Chong T.M."/>
            <person name="Lim Y.L."/>
            <person name="Chan K.G."/>
            <person name="Webster B."/>
            <person name="Rollinson D."/>
            <person name="Brindley P.J."/>
            <person name="Gasser R.B."/>
            <person name="Young N.D."/>
        </authorList>
    </citation>
    <scope>NUCLEOTIDE SEQUENCE</scope>
</reference>
<proteinExistence type="predicted"/>
<evidence type="ECO:0000256" key="1">
    <source>
        <dbReference type="SAM" id="MobiDB-lite"/>
    </source>
</evidence>
<sequence>MGFYNDSYCFEDLSQYVIIDQVKICKNKFYSLVVSNLYSKFLVFKKFLRFLLIACDGLWKSFPPNEAVHLTHELLMQEIEKYENEHRESLNGQCTDYSQILCQRHLDSVCTHLVSEAVLRMSGDNVTCILLVFPTMFVKKHHSTDLPGHPSISQEEDSLEPRSKLPRIEK</sequence>
<dbReference type="Proteomes" id="UP000471633">
    <property type="component" value="Unassembled WGS sequence"/>
</dbReference>
<dbReference type="Gene3D" id="3.60.40.10">
    <property type="entry name" value="PPM-type phosphatase domain"/>
    <property type="match status" value="1"/>
</dbReference>
<feature type="compositionally biased region" description="Basic and acidic residues" evidence="1">
    <location>
        <begin position="159"/>
        <end position="170"/>
    </location>
</feature>
<reference evidence="2" key="3">
    <citation type="submission" date="2021-06" db="EMBL/GenBank/DDBJ databases">
        <title>Chromosome-level genome assembly for S. haematobium.</title>
        <authorList>
            <person name="Stroehlein A.J."/>
        </authorList>
    </citation>
    <scope>NUCLEOTIDE SEQUENCE</scope>
</reference>
<dbReference type="RefSeq" id="XP_051074919.1">
    <property type="nucleotide sequence ID" value="XM_051209462.1"/>
</dbReference>
<dbReference type="GeneID" id="24591272"/>
<keyword evidence="3" id="KW-1185">Reference proteome</keyword>
<organism evidence="2 3">
    <name type="scientific">Schistosoma haematobium</name>
    <name type="common">Blood fluke</name>
    <dbReference type="NCBI Taxonomy" id="6185"/>
    <lineage>
        <taxon>Eukaryota</taxon>
        <taxon>Metazoa</taxon>
        <taxon>Spiralia</taxon>
        <taxon>Lophotrochozoa</taxon>
        <taxon>Platyhelminthes</taxon>
        <taxon>Trematoda</taxon>
        <taxon>Digenea</taxon>
        <taxon>Strigeidida</taxon>
        <taxon>Schistosomatoidea</taxon>
        <taxon>Schistosomatidae</taxon>
        <taxon>Schistosoma</taxon>
    </lineage>
</organism>
<reference evidence="2" key="1">
    <citation type="journal article" date="2012" name="Nat. Genet.">
        <title>Whole-genome sequence of Schistosoma haematobium.</title>
        <authorList>
            <person name="Young N.D."/>
            <person name="Jex A.R."/>
            <person name="Li B."/>
            <person name="Liu S."/>
            <person name="Yang L."/>
            <person name="Xiong Z."/>
            <person name="Li Y."/>
            <person name="Cantacessi C."/>
            <person name="Hall R.S."/>
            <person name="Xu X."/>
            <person name="Chen F."/>
            <person name="Wu X."/>
            <person name="Zerlotini A."/>
            <person name="Oliveira G."/>
            <person name="Hofmann A."/>
            <person name="Zhang G."/>
            <person name="Fang X."/>
            <person name="Kang Y."/>
            <person name="Campbell B.E."/>
            <person name="Loukas A."/>
            <person name="Ranganathan S."/>
            <person name="Rollinson D."/>
            <person name="Rinaldi G."/>
            <person name="Brindley P.J."/>
            <person name="Yang H."/>
            <person name="Wang J."/>
            <person name="Wang J."/>
            <person name="Gasser R.B."/>
        </authorList>
    </citation>
    <scope>NUCLEOTIDE SEQUENCE</scope>
</reference>
<dbReference type="EMBL" id="AMPZ03000001">
    <property type="protein sequence ID" value="KAH9596161.1"/>
    <property type="molecule type" value="Genomic_DNA"/>
</dbReference>
<reference evidence="2" key="4">
    <citation type="journal article" date="2022" name="PLoS Pathog.">
        <title>Chromosome-level genome of Schistosoma haematobium underpins genome-wide explorations of molecular variation.</title>
        <authorList>
            <person name="Stroehlein A.J."/>
            <person name="Korhonen P.K."/>
            <person name="Lee V.V."/>
            <person name="Ralph S.A."/>
            <person name="Mentink-Kane M."/>
            <person name="You H."/>
            <person name="McManus D.P."/>
            <person name="Tchuente L.T."/>
            <person name="Stothard J.R."/>
            <person name="Kaur P."/>
            <person name="Dudchenko O."/>
            <person name="Aiden E.L."/>
            <person name="Yang B."/>
            <person name="Yang H."/>
            <person name="Emery A.M."/>
            <person name="Webster B.L."/>
            <person name="Brindley P.J."/>
            <person name="Rollinson D."/>
            <person name="Chang B.C.H."/>
            <person name="Gasser R.B."/>
            <person name="Young N.D."/>
        </authorList>
    </citation>
    <scope>NUCLEOTIDE SEQUENCE</scope>
</reference>
<dbReference type="SUPFAM" id="SSF81606">
    <property type="entry name" value="PP2C-like"/>
    <property type="match status" value="1"/>
</dbReference>
<protein>
    <submittedName>
        <fullName evidence="2">JmjC domain-containing protein 4</fullName>
    </submittedName>
</protein>
<evidence type="ECO:0000313" key="2">
    <source>
        <dbReference type="EMBL" id="KAH9596161.1"/>
    </source>
</evidence>
<dbReference type="CTD" id="65094"/>